<keyword evidence="2" id="KW-1185">Reference proteome</keyword>
<organism evidence="1 2">
    <name type="scientific">Acaulospora colombiana</name>
    <dbReference type="NCBI Taxonomy" id="27376"/>
    <lineage>
        <taxon>Eukaryota</taxon>
        <taxon>Fungi</taxon>
        <taxon>Fungi incertae sedis</taxon>
        <taxon>Mucoromycota</taxon>
        <taxon>Glomeromycotina</taxon>
        <taxon>Glomeromycetes</taxon>
        <taxon>Diversisporales</taxon>
        <taxon>Acaulosporaceae</taxon>
        <taxon>Acaulospora</taxon>
    </lineage>
</organism>
<reference evidence="1" key="1">
    <citation type="submission" date="2021-06" db="EMBL/GenBank/DDBJ databases">
        <authorList>
            <person name="Kallberg Y."/>
            <person name="Tangrot J."/>
            <person name="Rosling A."/>
        </authorList>
    </citation>
    <scope>NUCLEOTIDE SEQUENCE</scope>
    <source>
        <strain evidence="1">CL356</strain>
    </source>
</reference>
<feature type="non-terminal residue" evidence="1">
    <location>
        <position position="151"/>
    </location>
</feature>
<proteinExistence type="predicted"/>
<feature type="non-terminal residue" evidence="1">
    <location>
        <position position="1"/>
    </location>
</feature>
<evidence type="ECO:0000313" key="2">
    <source>
        <dbReference type="Proteomes" id="UP000789525"/>
    </source>
</evidence>
<name>A0ACA9QWZ3_9GLOM</name>
<accession>A0ACA9QWZ3</accession>
<evidence type="ECO:0000313" key="1">
    <source>
        <dbReference type="EMBL" id="CAG8767534.1"/>
    </source>
</evidence>
<dbReference type="Proteomes" id="UP000789525">
    <property type="component" value="Unassembled WGS sequence"/>
</dbReference>
<protein>
    <submittedName>
        <fullName evidence="1">7798_t:CDS:1</fullName>
    </submittedName>
</protein>
<gene>
    <name evidence="1" type="ORF">ACOLOM_LOCUS13543</name>
</gene>
<dbReference type="EMBL" id="CAJVPT010062789">
    <property type="protein sequence ID" value="CAG8767534.1"/>
    <property type="molecule type" value="Genomic_DNA"/>
</dbReference>
<comment type="caution">
    <text evidence="1">The sequence shown here is derived from an EMBL/GenBank/DDBJ whole genome shotgun (WGS) entry which is preliminary data.</text>
</comment>
<sequence length="151" mass="16353">TYSMLFDLEPDVDVVVEEERGVVAVPRPELVEPEGLGQVNSGKSKEWEDQNAKDGSGMSMKYAQIGMPVVWGPLAMQFPPDEPLAGPLWRSPLDATSPFCPSYNNTKSVPVSTFTVHSTVVFVVMDAGISRLNAVPPGTNPRTAFGELTLM</sequence>